<evidence type="ECO:0000259" key="2">
    <source>
        <dbReference type="Pfam" id="PF21880"/>
    </source>
</evidence>
<gene>
    <name evidence="3" type="ORF">SAMN05443575_2088</name>
</gene>
<dbReference type="PROSITE" id="PS51318">
    <property type="entry name" value="TAT"/>
    <property type="match status" value="1"/>
</dbReference>
<dbReference type="InterPro" id="IPR006311">
    <property type="entry name" value="TAT_signal"/>
</dbReference>
<dbReference type="AlphaFoldDB" id="A0A1M5K912"/>
<dbReference type="EMBL" id="FQVU01000003">
    <property type="protein sequence ID" value="SHG49334.1"/>
    <property type="molecule type" value="Genomic_DNA"/>
</dbReference>
<feature type="compositionally biased region" description="Low complexity" evidence="1">
    <location>
        <begin position="30"/>
        <end position="45"/>
    </location>
</feature>
<dbReference type="STRING" id="1206085.SAMN05443575_2088"/>
<protein>
    <recommendedName>
        <fullName evidence="2">DUF6916 domain-containing protein</fullName>
    </recommendedName>
</protein>
<feature type="domain" description="DUF6916" evidence="2">
    <location>
        <begin position="46"/>
        <end position="129"/>
    </location>
</feature>
<evidence type="ECO:0000313" key="4">
    <source>
        <dbReference type="Proteomes" id="UP000186132"/>
    </source>
</evidence>
<feature type="region of interest" description="Disordered" evidence="1">
    <location>
        <begin position="30"/>
        <end position="49"/>
    </location>
</feature>
<evidence type="ECO:0000313" key="3">
    <source>
        <dbReference type="EMBL" id="SHG49334.1"/>
    </source>
</evidence>
<accession>A0A1M5K912</accession>
<dbReference type="InterPro" id="IPR054209">
    <property type="entry name" value="DUF6916"/>
</dbReference>
<sequence>MTDVSRRLVLGTGVSSLALALASTLEPTRAGAAPAGASPAADGGPTRADYARHVGHQFSAVTGTATRRVTLRRIEDSLGTSADPNLSFTLVFEPVGGRVREGIYSLHRRGVRNHTLLLHALGTDGLLQAVVNRAQR</sequence>
<evidence type="ECO:0000256" key="1">
    <source>
        <dbReference type="SAM" id="MobiDB-lite"/>
    </source>
</evidence>
<dbReference type="Proteomes" id="UP000186132">
    <property type="component" value="Unassembled WGS sequence"/>
</dbReference>
<name>A0A1M5K912_9ACTN</name>
<reference evidence="3 4" key="1">
    <citation type="submission" date="2016-11" db="EMBL/GenBank/DDBJ databases">
        <authorList>
            <person name="Jaros S."/>
            <person name="Januszkiewicz K."/>
            <person name="Wedrychowicz H."/>
        </authorList>
    </citation>
    <scope>NUCLEOTIDE SEQUENCE [LARGE SCALE GENOMIC DNA]</scope>
    <source>
        <strain evidence="3 4">DSM 45627</strain>
    </source>
</reference>
<keyword evidence="4" id="KW-1185">Reference proteome</keyword>
<organism evidence="3 4">
    <name type="scientific">Jatrophihabitans endophyticus</name>
    <dbReference type="NCBI Taxonomy" id="1206085"/>
    <lineage>
        <taxon>Bacteria</taxon>
        <taxon>Bacillati</taxon>
        <taxon>Actinomycetota</taxon>
        <taxon>Actinomycetes</taxon>
        <taxon>Jatrophihabitantales</taxon>
        <taxon>Jatrophihabitantaceae</taxon>
        <taxon>Jatrophihabitans</taxon>
    </lineage>
</organism>
<proteinExistence type="predicted"/>
<dbReference type="RefSeq" id="WP_073389768.1">
    <property type="nucleotide sequence ID" value="NZ_FQVU01000003.1"/>
</dbReference>
<dbReference type="Pfam" id="PF21880">
    <property type="entry name" value="DUF6916"/>
    <property type="match status" value="1"/>
</dbReference>